<dbReference type="InterPro" id="IPR013785">
    <property type="entry name" value="Aldolase_TIM"/>
</dbReference>
<dbReference type="EMBL" id="PDUD01000002">
    <property type="protein sequence ID" value="PHN08237.1"/>
    <property type="molecule type" value="Genomic_DNA"/>
</dbReference>
<dbReference type="Gene3D" id="2.60.40.1180">
    <property type="entry name" value="Golgi alpha-mannosidase II"/>
    <property type="match status" value="1"/>
</dbReference>
<dbReference type="SUPFAM" id="SSF51445">
    <property type="entry name" value="(Trans)glycosidases"/>
    <property type="match status" value="1"/>
</dbReference>
<sequence length="658" mass="75145">MKLSNRNGWKLIPALLLLFTAQGVTAQQYELNSKDEQTRIRIQVNDRITWSVSKYGQVVLPEVVIGMTVNGTVLDEDPEVTSRRESETAESFEAVLPVKSRIIENDYRELQLKFANDFELHFRAYDHGVAYRFTTSRSGNIEVDSETLEISFPAGTTSYFPQEESMYSHYERSYLFKGIDTIRTGEFASLPILFNTKDDLRILFSEADVFDYPHLFLAGSGSKTLHAQFPKGVAATKPDPSSADRNVIITEEEPFIAATEGTRTFPWRFFVITNDDADLIRQNMVMQLSRPQILEETDWIQPGKIAWDWWNANNVFGVDFKSGLDTRTYKYYIDFASEYGLEYLILDEGWTKSTTEILECNPDLDVKELIRYGREKGVSLILWCLWKPLDDNMEEILDTYAGWGAKGVKVDFMQRADQYMVNSYTEIAKACADRKMLVDFHGAFKPAGLRSAYPNVISYEGVRGNEHNKWADYITPEHNVTLPFTRMAVGPMDYTPGAMHNAQEINFSVSFGRPMSLGTRAHQVAMYVVYESPLQMLCDTPSAYMQDEKTARFISGIPTVWDETKVLHAKVAEYVAVARRQGDDWYIGGMNNWDERSLEIDLSFLPAGTYEMTIFQDGINANTYAEDYRIESRTVNRSDQLSMDLAKGGGWTAVLRRK</sequence>
<proteinExistence type="predicted"/>
<dbReference type="InterPro" id="IPR019563">
    <property type="entry name" value="GH97_catalytic"/>
</dbReference>
<dbReference type="GO" id="GO:0030246">
    <property type="term" value="F:carbohydrate binding"/>
    <property type="evidence" value="ECO:0007669"/>
    <property type="project" value="InterPro"/>
</dbReference>
<protein>
    <submittedName>
        <fullName evidence="10">Alpha-glucosidase</fullName>
    </submittedName>
</protein>
<dbReference type="OrthoDB" id="1109141at2"/>
<dbReference type="InterPro" id="IPR014718">
    <property type="entry name" value="GH-type_carb-bd"/>
</dbReference>
<dbReference type="InterPro" id="IPR029486">
    <property type="entry name" value="GH97_N"/>
</dbReference>
<dbReference type="RefSeq" id="WP_099148439.1">
    <property type="nucleotide sequence ID" value="NZ_PDUD01000002.1"/>
</dbReference>
<comment type="subunit">
    <text evidence="2">Monomer.</text>
</comment>
<dbReference type="InterPro" id="IPR013780">
    <property type="entry name" value="Glyco_hydro_b"/>
</dbReference>
<evidence type="ECO:0000259" key="9">
    <source>
        <dbReference type="Pfam" id="PF14509"/>
    </source>
</evidence>
<evidence type="ECO:0000259" key="7">
    <source>
        <dbReference type="Pfam" id="PF10566"/>
    </source>
</evidence>
<keyword evidence="4" id="KW-0106">Calcium</keyword>
<dbReference type="Pfam" id="PF14508">
    <property type="entry name" value="GH97_N"/>
    <property type="match status" value="1"/>
</dbReference>
<feature type="domain" description="Glycosyl-hydrolase 97 C-terminal oligomerisation" evidence="9">
    <location>
        <begin position="560"/>
        <end position="655"/>
    </location>
</feature>
<dbReference type="PANTHER" id="PTHR35803:SF2">
    <property type="entry name" value="RETAINING ALPHA-GALACTOSIDASE"/>
    <property type="match status" value="1"/>
</dbReference>
<comment type="cofactor">
    <cofactor evidence="1">
        <name>Ca(2+)</name>
        <dbReference type="ChEBI" id="CHEBI:29108"/>
    </cofactor>
</comment>
<keyword evidence="3" id="KW-0378">Hydrolase</keyword>
<dbReference type="AlphaFoldDB" id="A0A2D0NIF9"/>
<name>A0A2D0NIF9_FLAN2</name>
<evidence type="ECO:0000256" key="6">
    <source>
        <dbReference type="SAM" id="SignalP"/>
    </source>
</evidence>
<dbReference type="PANTHER" id="PTHR35803">
    <property type="entry name" value="GLUCAN 1,4-ALPHA-GLUCOSIDASE SUSB-RELATED"/>
    <property type="match status" value="1"/>
</dbReference>
<feature type="signal peptide" evidence="6">
    <location>
        <begin position="1"/>
        <end position="26"/>
    </location>
</feature>
<dbReference type="InterPro" id="IPR017853">
    <property type="entry name" value="GH"/>
</dbReference>
<feature type="domain" description="Glycosyl-hydrolase 97 catalytic" evidence="7">
    <location>
        <begin position="309"/>
        <end position="462"/>
    </location>
</feature>
<dbReference type="GO" id="GO:0016798">
    <property type="term" value="F:hydrolase activity, acting on glycosyl bonds"/>
    <property type="evidence" value="ECO:0007669"/>
    <property type="project" value="UniProtKB-KW"/>
</dbReference>
<evidence type="ECO:0000256" key="1">
    <source>
        <dbReference type="ARBA" id="ARBA00001913"/>
    </source>
</evidence>
<dbReference type="Proteomes" id="UP000223913">
    <property type="component" value="Unassembled WGS sequence"/>
</dbReference>
<dbReference type="InterPro" id="IPR029483">
    <property type="entry name" value="GH97_C"/>
</dbReference>
<keyword evidence="6" id="KW-0732">Signal</keyword>
<dbReference type="Pfam" id="PF10566">
    <property type="entry name" value="Glyco_hydro_97"/>
    <property type="match status" value="1"/>
</dbReference>
<keyword evidence="5" id="KW-0326">Glycosidase</keyword>
<evidence type="ECO:0000256" key="3">
    <source>
        <dbReference type="ARBA" id="ARBA00022801"/>
    </source>
</evidence>
<dbReference type="Gene3D" id="2.70.98.10">
    <property type="match status" value="1"/>
</dbReference>
<feature type="chain" id="PRO_5012271432" evidence="6">
    <location>
        <begin position="27"/>
        <end position="658"/>
    </location>
</feature>
<evidence type="ECO:0000259" key="8">
    <source>
        <dbReference type="Pfam" id="PF14508"/>
    </source>
</evidence>
<feature type="domain" description="Glycosyl-hydrolase 97 N-terminal" evidence="8">
    <location>
        <begin position="31"/>
        <end position="291"/>
    </location>
</feature>
<comment type="caution">
    <text evidence="10">The sequence shown here is derived from an EMBL/GenBank/DDBJ whole genome shotgun (WGS) entry which is preliminary data.</text>
</comment>
<dbReference type="InterPro" id="IPR052720">
    <property type="entry name" value="Glycosyl_hydrolase_97"/>
</dbReference>
<evidence type="ECO:0000313" key="11">
    <source>
        <dbReference type="Proteomes" id="UP000223913"/>
    </source>
</evidence>
<evidence type="ECO:0000313" key="10">
    <source>
        <dbReference type="EMBL" id="PHN08237.1"/>
    </source>
</evidence>
<evidence type="ECO:0000256" key="5">
    <source>
        <dbReference type="ARBA" id="ARBA00023295"/>
    </source>
</evidence>
<reference evidence="10 11" key="1">
    <citation type="submission" date="2017-10" db="EMBL/GenBank/DDBJ databases">
        <title>The draft genome sequence of Lewinella nigricans NBRC 102662.</title>
        <authorList>
            <person name="Wang K."/>
        </authorList>
    </citation>
    <scope>NUCLEOTIDE SEQUENCE [LARGE SCALE GENOMIC DNA]</scope>
    <source>
        <strain evidence="10 11">NBRC 102662</strain>
    </source>
</reference>
<gene>
    <name evidence="10" type="ORF">CRP01_02635</name>
</gene>
<evidence type="ECO:0000256" key="2">
    <source>
        <dbReference type="ARBA" id="ARBA00011245"/>
    </source>
</evidence>
<keyword evidence="11" id="KW-1185">Reference proteome</keyword>
<organism evidence="10 11">
    <name type="scientific">Flavilitoribacter nigricans (strain ATCC 23147 / DSM 23189 / NBRC 102662 / NCIMB 1420 / SS-2)</name>
    <name type="common">Lewinella nigricans</name>
    <dbReference type="NCBI Taxonomy" id="1122177"/>
    <lineage>
        <taxon>Bacteria</taxon>
        <taxon>Pseudomonadati</taxon>
        <taxon>Bacteroidota</taxon>
        <taxon>Saprospiria</taxon>
        <taxon>Saprospirales</taxon>
        <taxon>Lewinellaceae</taxon>
        <taxon>Flavilitoribacter</taxon>
    </lineage>
</organism>
<dbReference type="Pfam" id="PF14509">
    <property type="entry name" value="GH97_C"/>
    <property type="match status" value="1"/>
</dbReference>
<accession>A0A2D0NIF9</accession>
<evidence type="ECO:0000256" key="4">
    <source>
        <dbReference type="ARBA" id="ARBA00022837"/>
    </source>
</evidence>
<dbReference type="Gene3D" id="3.20.20.70">
    <property type="entry name" value="Aldolase class I"/>
    <property type="match status" value="1"/>
</dbReference>